<proteinExistence type="inferred from homology"/>
<evidence type="ECO:0000256" key="1">
    <source>
        <dbReference type="ARBA" id="ARBA00004123"/>
    </source>
</evidence>
<evidence type="ECO:0000259" key="6">
    <source>
        <dbReference type="Pfam" id="PF04084"/>
    </source>
</evidence>
<gene>
    <name evidence="8" type="ORF">GGX14DRAFT_522191</name>
</gene>
<protein>
    <recommendedName>
        <fullName evidence="5">Origin recognition complex subunit 2</fullName>
    </recommendedName>
</protein>
<comment type="caution">
    <text evidence="8">The sequence shown here is derived from an EMBL/GenBank/DDBJ whole genome shotgun (WGS) entry which is preliminary data.</text>
</comment>
<dbReference type="GO" id="GO:0003688">
    <property type="term" value="F:DNA replication origin binding"/>
    <property type="evidence" value="ECO:0007669"/>
    <property type="project" value="UniProtKB-UniRule"/>
</dbReference>
<feature type="domain" description="Origin recognition complex subunit 2 winged-helix" evidence="7">
    <location>
        <begin position="369"/>
        <end position="426"/>
    </location>
</feature>
<dbReference type="PANTHER" id="PTHR14052">
    <property type="entry name" value="ORIGIN RECOGNITION COMPLEX SUBUNIT 2"/>
    <property type="match status" value="1"/>
</dbReference>
<dbReference type="InterPro" id="IPR056772">
    <property type="entry name" value="RecA-like_ORC2"/>
</dbReference>
<keyword evidence="4 5" id="KW-0539">Nucleus</keyword>
<reference evidence="8" key="1">
    <citation type="submission" date="2023-03" db="EMBL/GenBank/DDBJ databases">
        <title>Massive genome expansion in bonnet fungi (Mycena s.s.) driven by repeated elements and novel gene families across ecological guilds.</title>
        <authorList>
            <consortium name="Lawrence Berkeley National Laboratory"/>
            <person name="Harder C.B."/>
            <person name="Miyauchi S."/>
            <person name="Viragh M."/>
            <person name="Kuo A."/>
            <person name="Thoen E."/>
            <person name="Andreopoulos B."/>
            <person name="Lu D."/>
            <person name="Skrede I."/>
            <person name="Drula E."/>
            <person name="Henrissat B."/>
            <person name="Morin E."/>
            <person name="Kohler A."/>
            <person name="Barry K."/>
            <person name="LaButti K."/>
            <person name="Morin E."/>
            <person name="Salamov A."/>
            <person name="Lipzen A."/>
            <person name="Mereny Z."/>
            <person name="Hegedus B."/>
            <person name="Baldrian P."/>
            <person name="Stursova M."/>
            <person name="Weitz H."/>
            <person name="Taylor A."/>
            <person name="Grigoriev I.V."/>
            <person name="Nagy L.G."/>
            <person name="Martin F."/>
            <person name="Kauserud H."/>
        </authorList>
    </citation>
    <scope>NUCLEOTIDE SEQUENCE</scope>
    <source>
        <strain evidence="8">9144</strain>
    </source>
</reference>
<keyword evidence="3 5" id="KW-0235">DNA replication</keyword>
<sequence>MAVSDASDTDASSDFSDVEAVLHARGKGKGKAKAAVADADADAEEDSRRAIVQTSFDAFFKLSAAKAATSSNIFSALVQPLSMEEYIEAIAQEAPGEKRLESLILREPARSALFAQLLCELNEGFNVVCYGFGSKRSILNEFATSQCAKKGHVVVVNGFHPELSLKDMLNSIEDNIQGVVALPLSANTPDGQARRIYDYFWQPKRRDLYLVIHNIDAFLLRTPKAKTYLSLLALHPRIHLVASVDHLNAPLLWSAAEGAARKSTGGGGGANGTAPARGFAWLWHDVTTLAPYDAELASADRTSITGAHARRQRELGGVPAGGAGAALSDTAVRHVLAAVTDRAQKLFVLMGRRQLASIDTDDPPVDALQPHAVPYEVLFPLAQREFISTGDTQLRAQLGEFRDHGLVVSAQAGVGGEVLWIPIRKERLVRILALLDKS</sequence>
<dbReference type="PANTHER" id="PTHR14052:SF0">
    <property type="entry name" value="ORIGIN RECOGNITION COMPLEX SUBUNIT 2"/>
    <property type="match status" value="1"/>
</dbReference>
<organism evidence="8 9">
    <name type="scientific">Mycena pura</name>
    <dbReference type="NCBI Taxonomy" id="153505"/>
    <lineage>
        <taxon>Eukaryota</taxon>
        <taxon>Fungi</taxon>
        <taxon>Dikarya</taxon>
        <taxon>Basidiomycota</taxon>
        <taxon>Agaricomycotina</taxon>
        <taxon>Agaricomycetes</taxon>
        <taxon>Agaricomycetidae</taxon>
        <taxon>Agaricales</taxon>
        <taxon>Marasmiineae</taxon>
        <taxon>Mycenaceae</taxon>
        <taxon>Mycena</taxon>
    </lineage>
</organism>
<dbReference type="GO" id="GO:0006260">
    <property type="term" value="P:DNA replication"/>
    <property type="evidence" value="ECO:0007669"/>
    <property type="project" value="UniProtKB-UniRule"/>
</dbReference>
<dbReference type="Pfam" id="PF04084">
    <property type="entry name" value="RecA-like_ORC2"/>
    <property type="match status" value="1"/>
</dbReference>
<evidence type="ECO:0000256" key="4">
    <source>
        <dbReference type="ARBA" id="ARBA00023242"/>
    </source>
</evidence>
<dbReference type="AlphaFoldDB" id="A0AAD6VE51"/>
<dbReference type="EMBL" id="JARJCW010000037">
    <property type="protein sequence ID" value="KAJ7207173.1"/>
    <property type="molecule type" value="Genomic_DNA"/>
</dbReference>
<feature type="domain" description="Origin recognition complex subunit 2 RecA-like" evidence="6">
    <location>
        <begin position="110"/>
        <end position="286"/>
    </location>
</feature>
<evidence type="ECO:0000313" key="9">
    <source>
        <dbReference type="Proteomes" id="UP001219525"/>
    </source>
</evidence>
<dbReference type="InterPro" id="IPR056773">
    <property type="entry name" value="WHD_ORC2"/>
</dbReference>
<evidence type="ECO:0000259" key="7">
    <source>
        <dbReference type="Pfam" id="PF24882"/>
    </source>
</evidence>
<evidence type="ECO:0000313" key="8">
    <source>
        <dbReference type="EMBL" id="KAJ7207173.1"/>
    </source>
</evidence>
<keyword evidence="9" id="KW-1185">Reference proteome</keyword>
<comment type="function">
    <text evidence="5">Component of the origin recognition complex (ORC) that binds origins of replication. DNA-binding is ATP-dependent. ORC is required to assemble the pre-replication complex necessary to initiate DNA replication.</text>
</comment>
<evidence type="ECO:0000256" key="3">
    <source>
        <dbReference type="ARBA" id="ARBA00022705"/>
    </source>
</evidence>
<dbReference type="GO" id="GO:0005664">
    <property type="term" value="C:nuclear origin of replication recognition complex"/>
    <property type="evidence" value="ECO:0007669"/>
    <property type="project" value="UniProtKB-UniRule"/>
</dbReference>
<comment type="subunit">
    <text evidence="5">Component of the origin recognition complex (ORC).</text>
</comment>
<evidence type="ECO:0000256" key="5">
    <source>
        <dbReference type="RuleBase" id="RU368084"/>
    </source>
</evidence>
<name>A0AAD6VE51_9AGAR</name>
<dbReference type="Pfam" id="PF24882">
    <property type="entry name" value="WHD_ORC2"/>
    <property type="match status" value="1"/>
</dbReference>
<evidence type="ECO:0000256" key="2">
    <source>
        <dbReference type="ARBA" id="ARBA00007421"/>
    </source>
</evidence>
<dbReference type="InterPro" id="IPR007220">
    <property type="entry name" value="ORC2"/>
</dbReference>
<dbReference type="Proteomes" id="UP001219525">
    <property type="component" value="Unassembled WGS sequence"/>
</dbReference>
<comment type="subcellular location">
    <subcellularLocation>
        <location evidence="1 5">Nucleus</location>
    </subcellularLocation>
</comment>
<comment type="similarity">
    <text evidence="2 5">Belongs to the ORC2 family.</text>
</comment>
<accession>A0AAD6VE51</accession>